<keyword evidence="6 8" id="KW-0067">ATP-binding</keyword>
<dbReference type="GO" id="GO:0006400">
    <property type="term" value="P:tRNA modification"/>
    <property type="evidence" value="ECO:0007669"/>
    <property type="project" value="UniProtKB-UniRule"/>
</dbReference>
<dbReference type="SMART" id="SM00977">
    <property type="entry name" value="TilS_C"/>
    <property type="match status" value="1"/>
</dbReference>
<proteinExistence type="inferred from homology"/>
<dbReference type="Pfam" id="PF11734">
    <property type="entry name" value="TilS_C"/>
    <property type="match status" value="1"/>
</dbReference>
<feature type="binding site" evidence="8">
    <location>
        <begin position="57"/>
        <end position="62"/>
    </location>
    <ligand>
        <name>ATP</name>
        <dbReference type="ChEBI" id="CHEBI:30616"/>
    </ligand>
</feature>
<dbReference type="GO" id="GO:0005524">
    <property type="term" value="F:ATP binding"/>
    <property type="evidence" value="ECO:0007669"/>
    <property type="project" value="UniProtKB-UniRule"/>
</dbReference>
<comment type="catalytic activity">
    <reaction evidence="7 8">
        <text>cytidine(34) in tRNA(Ile2) + L-lysine + ATP = lysidine(34) in tRNA(Ile2) + AMP + diphosphate + H(+)</text>
        <dbReference type="Rhea" id="RHEA:43744"/>
        <dbReference type="Rhea" id="RHEA-COMP:10625"/>
        <dbReference type="Rhea" id="RHEA-COMP:10670"/>
        <dbReference type="ChEBI" id="CHEBI:15378"/>
        <dbReference type="ChEBI" id="CHEBI:30616"/>
        <dbReference type="ChEBI" id="CHEBI:32551"/>
        <dbReference type="ChEBI" id="CHEBI:33019"/>
        <dbReference type="ChEBI" id="CHEBI:82748"/>
        <dbReference type="ChEBI" id="CHEBI:83665"/>
        <dbReference type="ChEBI" id="CHEBI:456215"/>
        <dbReference type="EC" id="6.3.4.19"/>
    </reaction>
</comment>
<dbReference type="Gene3D" id="1.20.59.20">
    <property type="match status" value="1"/>
</dbReference>
<dbReference type="InterPro" id="IPR014729">
    <property type="entry name" value="Rossmann-like_a/b/a_fold"/>
</dbReference>
<comment type="similarity">
    <text evidence="8">Belongs to the tRNA(Ile)-lysidine synthase family.</text>
</comment>
<dbReference type="NCBIfam" id="TIGR02432">
    <property type="entry name" value="lysidine_TilS_N"/>
    <property type="match status" value="1"/>
</dbReference>
<dbReference type="GO" id="GO:0005737">
    <property type="term" value="C:cytoplasm"/>
    <property type="evidence" value="ECO:0007669"/>
    <property type="project" value="UniProtKB-SubCell"/>
</dbReference>
<dbReference type="InterPro" id="IPR012796">
    <property type="entry name" value="Lysidine-tRNA-synth_C"/>
</dbReference>
<evidence type="ECO:0000256" key="1">
    <source>
        <dbReference type="ARBA" id="ARBA00004496"/>
    </source>
</evidence>
<dbReference type="Pfam" id="PF01171">
    <property type="entry name" value="ATP_bind_3"/>
    <property type="match status" value="1"/>
</dbReference>
<dbReference type="SUPFAM" id="SSF82829">
    <property type="entry name" value="MesJ substrate recognition domain-like"/>
    <property type="match status" value="1"/>
</dbReference>
<evidence type="ECO:0000313" key="11">
    <source>
        <dbReference type="Proteomes" id="UP000480943"/>
    </source>
</evidence>
<reference evidence="10 11" key="1">
    <citation type="submission" date="2019-09" db="EMBL/GenBank/DDBJ databases">
        <title>Photobacterium damselae subsp. damselae CDC-2227-81, a human clinical isolate.</title>
        <authorList>
            <person name="Osorio C.R."/>
        </authorList>
    </citation>
    <scope>NUCLEOTIDE SEQUENCE [LARGE SCALE GENOMIC DNA]</scope>
    <source>
        <strain evidence="10 11">CDC-2227-81</strain>
    </source>
</reference>
<comment type="domain">
    <text evidence="8">The N-terminal region contains the highly conserved SGGXDS motif, predicted to be a P-loop motif involved in ATP binding.</text>
</comment>
<dbReference type="Pfam" id="PF09179">
    <property type="entry name" value="TilS"/>
    <property type="match status" value="1"/>
</dbReference>
<evidence type="ECO:0000256" key="8">
    <source>
        <dbReference type="HAMAP-Rule" id="MF_01161"/>
    </source>
</evidence>
<dbReference type="PANTHER" id="PTHR43033:SF1">
    <property type="entry name" value="TRNA(ILE)-LYSIDINE SYNTHASE-RELATED"/>
    <property type="match status" value="1"/>
</dbReference>
<dbReference type="NCBIfam" id="TIGR02433">
    <property type="entry name" value="lysidine_TilS_C"/>
    <property type="match status" value="1"/>
</dbReference>
<evidence type="ECO:0000256" key="7">
    <source>
        <dbReference type="ARBA" id="ARBA00048539"/>
    </source>
</evidence>
<comment type="caution">
    <text evidence="10">The sequence shown here is derived from an EMBL/GenBank/DDBJ whole genome shotgun (WGS) entry which is preliminary data.</text>
</comment>
<comment type="subcellular location">
    <subcellularLocation>
        <location evidence="1 8">Cytoplasm</location>
    </subcellularLocation>
</comment>
<evidence type="ECO:0000256" key="6">
    <source>
        <dbReference type="ARBA" id="ARBA00022840"/>
    </source>
</evidence>
<dbReference type="InterPro" id="IPR011063">
    <property type="entry name" value="TilS/TtcA_N"/>
</dbReference>
<keyword evidence="4 8" id="KW-0819">tRNA processing</keyword>
<dbReference type="HAMAP" id="MF_01161">
    <property type="entry name" value="tRNA_Ile_lys_synt"/>
    <property type="match status" value="1"/>
</dbReference>
<evidence type="ECO:0000256" key="3">
    <source>
        <dbReference type="ARBA" id="ARBA00022598"/>
    </source>
</evidence>
<evidence type="ECO:0000256" key="2">
    <source>
        <dbReference type="ARBA" id="ARBA00022490"/>
    </source>
</evidence>
<dbReference type="SUPFAM" id="SSF52402">
    <property type="entry name" value="Adenine nucleotide alpha hydrolases-like"/>
    <property type="match status" value="1"/>
</dbReference>
<dbReference type="InterPro" id="IPR015262">
    <property type="entry name" value="tRNA_Ile_lys_synt_subst-bd"/>
</dbReference>
<feature type="domain" description="Lysidine-tRNA(Ile) synthetase C-terminal" evidence="9">
    <location>
        <begin position="394"/>
        <end position="461"/>
    </location>
</feature>
<dbReference type="SUPFAM" id="SSF56037">
    <property type="entry name" value="PheT/TilS domain"/>
    <property type="match status" value="1"/>
</dbReference>
<dbReference type="InterPro" id="IPR012094">
    <property type="entry name" value="tRNA_Ile_lys_synt"/>
</dbReference>
<evidence type="ECO:0000313" key="10">
    <source>
        <dbReference type="EMBL" id="KAB1185857.1"/>
    </source>
</evidence>
<dbReference type="EC" id="6.3.4.19" evidence="8"/>
<organism evidence="10 11">
    <name type="scientific">Photobacterium damselae subsp. damselae</name>
    <name type="common">Listonella damsela</name>
    <dbReference type="NCBI Taxonomy" id="85581"/>
    <lineage>
        <taxon>Bacteria</taxon>
        <taxon>Pseudomonadati</taxon>
        <taxon>Pseudomonadota</taxon>
        <taxon>Gammaproteobacteria</taxon>
        <taxon>Vibrionales</taxon>
        <taxon>Vibrionaceae</taxon>
        <taxon>Photobacterium</taxon>
    </lineage>
</organism>
<accession>A0AAD3ZXH7</accession>
<protein>
    <recommendedName>
        <fullName evidence="8">tRNA(Ile)-lysidine synthase</fullName>
        <ecNumber evidence="8">6.3.4.19</ecNumber>
    </recommendedName>
    <alternativeName>
        <fullName evidence="8">tRNA(Ile)-2-lysyl-cytidine synthase</fullName>
    </alternativeName>
    <alternativeName>
        <fullName evidence="8">tRNA(Ile)-lysidine synthetase</fullName>
    </alternativeName>
</protein>
<comment type="function">
    <text evidence="8">Ligates lysine onto the cytidine present at position 34 of the AUA codon-specific tRNA(Ile) that contains the anticodon CAU, in an ATP-dependent manner. Cytidine is converted to lysidine, thus changing the amino acid specificity of the tRNA from methionine to isoleucine.</text>
</comment>
<evidence type="ECO:0000256" key="4">
    <source>
        <dbReference type="ARBA" id="ARBA00022694"/>
    </source>
</evidence>
<dbReference type="PANTHER" id="PTHR43033">
    <property type="entry name" value="TRNA(ILE)-LYSIDINE SYNTHASE-RELATED"/>
    <property type="match status" value="1"/>
</dbReference>
<dbReference type="CDD" id="cd01992">
    <property type="entry name" value="TilS_N"/>
    <property type="match status" value="1"/>
</dbReference>
<dbReference type="EMBL" id="VZUQ01000012">
    <property type="protein sequence ID" value="KAB1185857.1"/>
    <property type="molecule type" value="Genomic_DNA"/>
</dbReference>
<dbReference type="Gene3D" id="3.40.50.620">
    <property type="entry name" value="HUPs"/>
    <property type="match status" value="1"/>
</dbReference>
<keyword evidence="2 8" id="KW-0963">Cytoplasm</keyword>
<gene>
    <name evidence="8 10" type="primary">tilS</name>
    <name evidence="10" type="ORF">F6450_00755</name>
</gene>
<keyword evidence="3 8" id="KW-0436">Ligase</keyword>
<keyword evidence="5 8" id="KW-0547">Nucleotide-binding</keyword>
<evidence type="ECO:0000259" key="9">
    <source>
        <dbReference type="SMART" id="SM00977"/>
    </source>
</evidence>
<dbReference type="GO" id="GO:0032267">
    <property type="term" value="F:tRNA(Ile)-lysidine synthase activity"/>
    <property type="evidence" value="ECO:0007669"/>
    <property type="project" value="UniProtKB-EC"/>
</dbReference>
<evidence type="ECO:0000256" key="5">
    <source>
        <dbReference type="ARBA" id="ARBA00022741"/>
    </source>
</evidence>
<name>A0AAD3ZXH7_PHODD</name>
<sequence length="467" mass="53295">MARFLSTESLLGYRYRLGIYSRAVVAFNCLTIMLYPSFAQTLLTYPHHSKRLIIAFSGGVDSRVLLELVARFIAEHPDYQAHAVYVHHGLSAHADEWGIKCQRWAESYGISFTLERVHLETGARVSVEQAARQARYHALSTHMNLGDILLTAQHADDQIETFMLALKRGSGPTGLAAMAQWQRFELGFHARPLLTTRRAEIVQFALDHQLDWVEDESNQDTRYDRNFLRHQIVPELEQRWPGVVAAVSRSAQLCGEQEELLAELLGQTLNQAIQSDKSLLLPSPCSKSLGFALIRQWLKSLAVVMPSLAQLQQIWSSVVHAKEDANPKLCWSQYEIRRYQGRLYVLEQWDDISSWQQTIALEQTYQLPQNLGKLTLTLQGEKALLRQPKPDETVSVRFYYQGDAIKPLGRSGSRKIKKLYQEYQVPSWMRNRTPLIFYNDKLAAAVGIFVVAEFSGTDITITLENEF</sequence>
<dbReference type="Proteomes" id="UP000480943">
    <property type="component" value="Unassembled WGS sequence"/>
</dbReference>
<dbReference type="AlphaFoldDB" id="A0AAD3ZXH7"/>
<dbReference type="InterPro" id="IPR012795">
    <property type="entry name" value="tRNA_Ile_lys_synt_N"/>
</dbReference>